<feature type="region of interest" description="Disordered" evidence="1">
    <location>
        <begin position="43"/>
        <end position="130"/>
    </location>
</feature>
<feature type="compositionally biased region" description="Gly residues" evidence="1">
    <location>
        <begin position="1047"/>
        <end position="1064"/>
    </location>
</feature>
<feature type="compositionally biased region" description="Low complexity" evidence="1">
    <location>
        <begin position="448"/>
        <end position="471"/>
    </location>
</feature>
<feature type="compositionally biased region" description="Basic and acidic residues" evidence="1">
    <location>
        <begin position="796"/>
        <end position="813"/>
    </location>
</feature>
<dbReference type="Proteomes" id="UP000707451">
    <property type="component" value="Unassembled WGS sequence"/>
</dbReference>
<proteinExistence type="predicted"/>
<feature type="compositionally biased region" description="Basic and acidic residues" evidence="1">
    <location>
        <begin position="875"/>
        <end position="890"/>
    </location>
</feature>
<protein>
    <submittedName>
        <fullName evidence="3">Uncharacterized protein</fullName>
    </submittedName>
</protein>
<feature type="region of interest" description="Disordered" evidence="1">
    <location>
        <begin position="628"/>
        <end position="682"/>
    </location>
</feature>
<feature type="compositionally biased region" description="Basic and acidic residues" evidence="1">
    <location>
        <begin position="646"/>
        <end position="663"/>
    </location>
</feature>
<feature type="compositionally biased region" description="Basic and acidic residues" evidence="1">
    <location>
        <begin position="113"/>
        <end position="129"/>
    </location>
</feature>
<feature type="compositionally biased region" description="Acidic residues" evidence="1">
    <location>
        <begin position="65"/>
        <end position="77"/>
    </location>
</feature>
<feature type="region of interest" description="Disordered" evidence="1">
    <location>
        <begin position="193"/>
        <end position="228"/>
    </location>
</feature>
<evidence type="ECO:0000313" key="4">
    <source>
        <dbReference type="Proteomes" id="UP000707451"/>
    </source>
</evidence>
<reference evidence="3" key="1">
    <citation type="submission" date="2021-06" db="EMBL/GenBank/DDBJ databases">
        <title>Genome Sequence of Mortierella hyaline Strain SCG-10, a Cold-Adapted, Nitrate-Reducing Fungus Isolated from Soil in Minnesota, USA.</title>
        <authorList>
            <person name="Aldossari N."/>
        </authorList>
    </citation>
    <scope>NUCLEOTIDE SEQUENCE</scope>
    <source>
        <strain evidence="3">SCG-10</strain>
    </source>
</reference>
<comment type="caution">
    <text evidence="3">The sequence shown here is derived from an EMBL/GenBank/DDBJ whole genome shotgun (WGS) entry which is preliminary data.</text>
</comment>
<feature type="transmembrane region" description="Helical" evidence="2">
    <location>
        <begin position="997"/>
        <end position="1016"/>
    </location>
</feature>
<feature type="compositionally biased region" description="Basic and acidic residues" evidence="1">
    <location>
        <begin position="78"/>
        <end position="94"/>
    </location>
</feature>
<organism evidence="3 4">
    <name type="scientific">Linnemannia hyalina</name>
    <dbReference type="NCBI Taxonomy" id="64524"/>
    <lineage>
        <taxon>Eukaryota</taxon>
        <taxon>Fungi</taxon>
        <taxon>Fungi incertae sedis</taxon>
        <taxon>Mucoromycota</taxon>
        <taxon>Mortierellomycotina</taxon>
        <taxon>Mortierellomycetes</taxon>
        <taxon>Mortierellales</taxon>
        <taxon>Mortierellaceae</taxon>
        <taxon>Linnemannia</taxon>
    </lineage>
</organism>
<feature type="region of interest" description="Disordered" evidence="1">
    <location>
        <begin position="827"/>
        <end position="895"/>
    </location>
</feature>
<keyword evidence="2" id="KW-0472">Membrane</keyword>
<sequence length="1107" mass="122641">MGPGLTSTPGTPGGGQIHFVTPTNRWLGSIPLSTIDPLTLESLSTYVRPDPPRQRQGGDEKGGGEEAEEAEEEEEEDMKERTTNIAEYFERFGESSDDDDDDEEEEKEEEEGEIRRQLEQEHQRPRDSIPRYVHSLIQNRALRNPLTNTEIEGEPTFFVVLEPGKGGWWHEPWATATRPAGVQGFHSLVHQHYQQRRHQEHGTEKEGDGGGENGDGMEKEEEEKVQWDKGLRKERWRQGRIINLELEMRHEMDWRRWNRAQATFAAEAETAEDQRNAVNGLGRRKRAGRRLMRLKLGKDVTLLEPSERGLQLPRRVRSRSLSSSLTDVDVRHRGEKMSLFFVVDLHLKMKRFGAKTTVANNNIALGAGLYLSLTVQASAVLDDMELEDVCSHQNQDYRQEQEQKPSDADTIKKAGSKQHLPGRLSERRGGRMSKKWKRRLARVHHTIAAPSSQSPRSASVASSAAATASETGGTGGGGFSFLPWWDPDPQPFQMPSTKLSPFAISTLPEPVAKVFGGTSIYSRVHPPSKPHATTSNPAITIDISSTTTTETTPAGIPKNTAGCNWVPVKHGDRVAVMIGNSEDFLLFPSFQRLFLRSLSREDFEDRVARVNRIPCPVTAIVVTNGANGESGVEEQMREQGAQMQEELQRQQQHERERVQREVDVSAMEEGGGRQGARSAGRSSWMAWMSPHRQQNGTGDTTEAATITTTTGVSISGAAIEAGTRPPLPPSNESTTAFVTSSSIASSSSSARSVASATGEDSIGDEKRGRLDDNDDLEASRGNNTISSDHNGNVDTMDEKSAKRSKETREEEERRWQALEERFLREDYDSSEYSYASSSDEEGEELPLDYDGPYYSSEESNSGDDEYEYGGFGSGDDGREGSRRRQRRDAGHGSGSRPRWGIRDWLYFFTFCTPHPRTFSTTDTATNSGPNNNRSQAPLESRRARRRRLRREQWVRIQQRQREQESAALHLYLPLVIRQRMTAQDVHRVCMAAEFCRFYLTILMSIVIIGAIVYGAVHVEASPSPKAPKAPGAVGAHAKDWVVPASSGGSGQGAPVGAAGAGGGSSRKVPEQWTTSVEGTGDGGVGGVWQGVRKNESKDQQQQPLGNS</sequence>
<keyword evidence="4" id="KW-1185">Reference proteome</keyword>
<keyword evidence="2" id="KW-1133">Transmembrane helix</keyword>
<keyword evidence="2" id="KW-0812">Transmembrane</keyword>
<feature type="compositionally biased region" description="Low complexity" evidence="1">
    <location>
        <begin position="1"/>
        <end position="10"/>
    </location>
</feature>
<feature type="compositionally biased region" description="Basic and acidic residues" evidence="1">
    <location>
        <begin position="395"/>
        <end position="412"/>
    </location>
</feature>
<dbReference type="EMBL" id="JAHRHY010000021">
    <property type="protein sequence ID" value="KAG9062090.1"/>
    <property type="molecule type" value="Genomic_DNA"/>
</dbReference>
<feature type="region of interest" description="Disordered" evidence="1">
    <location>
        <begin position="1043"/>
        <end position="1107"/>
    </location>
</feature>
<evidence type="ECO:0000256" key="2">
    <source>
        <dbReference type="SAM" id="Phobius"/>
    </source>
</evidence>
<feature type="region of interest" description="Disordered" evidence="1">
    <location>
        <begin position="919"/>
        <end position="944"/>
    </location>
</feature>
<evidence type="ECO:0000256" key="1">
    <source>
        <dbReference type="SAM" id="MobiDB-lite"/>
    </source>
</evidence>
<feature type="compositionally biased region" description="Basic residues" evidence="1">
    <location>
        <begin position="430"/>
        <end position="445"/>
    </location>
</feature>
<feature type="compositionally biased region" description="Polar residues" evidence="1">
    <location>
        <begin position="919"/>
        <end position="937"/>
    </location>
</feature>
<dbReference type="AlphaFoldDB" id="A0A9P7XIV3"/>
<feature type="compositionally biased region" description="Acidic residues" evidence="1">
    <location>
        <begin position="95"/>
        <end position="112"/>
    </location>
</feature>
<gene>
    <name evidence="3" type="ORF">KI688_006815</name>
</gene>
<feature type="region of interest" description="Disordered" evidence="1">
    <location>
        <begin position="1"/>
        <end position="20"/>
    </location>
</feature>
<feature type="compositionally biased region" description="Gly residues" evidence="1">
    <location>
        <begin position="1079"/>
        <end position="1088"/>
    </location>
</feature>
<feature type="compositionally biased region" description="Polar residues" evidence="1">
    <location>
        <begin position="780"/>
        <end position="793"/>
    </location>
</feature>
<evidence type="ECO:0000313" key="3">
    <source>
        <dbReference type="EMBL" id="KAG9062090.1"/>
    </source>
</evidence>
<accession>A0A9P7XIV3</accession>
<feature type="region of interest" description="Disordered" evidence="1">
    <location>
        <begin position="711"/>
        <end position="813"/>
    </location>
</feature>
<feature type="region of interest" description="Disordered" evidence="1">
    <location>
        <begin position="394"/>
        <end position="487"/>
    </location>
</feature>
<feature type="compositionally biased region" description="Basic and acidic residues" evidence="1">
    <location>
        <begin position="50"/>
        <end position="64"/>
    </location>
</feature>
<feature type="compositionally biased region" description="Acidic residues" evidence="1">
    <location>
        <begin position="838"/>
        <end position="847"/>
    </location>
</feature>
<feature type="compositionally biased region" description="Low complexity" evidence="1">
    <location>
        <begin position="733"/>
        <end position="757"/>
    </location>
</feature>
<dbReference type="OrthoDB" id="2449351at2759"/>
<name>A0A9P7XIV3_9FUNG</name>